<dbReference type="AlphaFoldDB" id="A0AAW2ZPE2"/>
<gene>
    <name evidence="1" type="ORF">AKO1_002053</name>
    <name evidence="2" type="ORF">AKO1_009633</name>
</gene>
<dbReference type="EMBL" id="JAOPGA020001721">
    <property type="protein sequence ID" value="KAL0490838.1"/>
    <property type="molecule type" value="Genomic_DNA"/>
</dbReference>
<evidence type="ECO:0000313" key="3">
    <source>
        <dbReference type="Proteomes" id="UP001431209"/>
    </source>
</evidence>
<comment type="caution">
    <text evidence="2">The sequence shown here is derived from an EMBL/GenBank/DDBJ whole genome shotgun (WGS) entry which is preliminary data.</text>
</comment>
<evidence type="ECO:0000313" key="1">
    <source>
        <dbReference type="EMBL" id="KAL0480826.1"/>
    </source>
</evidence>
<name>A0AAW2ZPE2_9EUKA</name>
<organism evidence="2 3">
    <name type="scientific">Acrasis kona</name>
    <dbReference type="NCBI Taxonomy" id="1008807"/>
    <lineage>
        <taxon>Eukaryota</taxon>
        <taxon>Discoba</taxon>
        <taxon>Heterolobosea</taxon>
        <taxon>Tetramitia</taxon>
        <taxon>Eutetramitia</taxon>
        <taxon>Acrasidae</taxon>
        <taxon>Acrasis</taxon>
    </lineage>
</organism>
<proteinExistence type="predicted"/>
<reference evidence="2 3" key="1">
    <citation type="submission" date="2024-03" db="EMBL/GenBank/DDBJ databases">
        <title>The Acrasis kona genome and developmental transcriptomes reveal deep origins of eukaryotic multicellular pathways.</title>
        <authorList>
            <person name="Sheikh S."/>
            <person name="Fu C.-J."/>
            <person name="Brown M.W."/>
            <person name="Baldauf S.L."/>
        </authorList>
    </citation>
    <scope>NUCLEOTIDE SEQUENCE [LARGE SCALE GENOMIC DNA]</scope>
    <source>
        <strain evidence="2 3">ATCC MYA-3509</strain>
    </source>
</reference>
<sequence>MLNSIQDSIVEEDVEAVVVKTPYRTPFKRPVKLSDIKADGKRINKRLKHVPQSVLGLPALHSGNQGAVVLKSITIRLGGVTSTFKTETITEKKEVDGVVKEFLITCQIKNKEHLTEQKTSYKRRIVWDTGYGGGVAMNLDLLMEVFLTQTGHHFGPNCSQSMIIFGCSQDSFVWRGTVVDIDGVPMNAETTILGVDAPSEKILVAYKGTFFLTNYILSISQPAVGRRIVVTDESREAVRVPIGEMTILPMQSTFIERRAHFATTDAGKELRSLIKKYNFYLQEFCKTHHVGGAVSPQTVADVAQSYAEQVAVFSKFVCIDCEELGLLLYNATSAMLRNAENASALTIYHTLLEYVQENPSASRVEKMRQRMNGLSSFVHK</sequence>
<dbReference type="Proteomes" id="UP001431209">
    <property type="component" value="Unassembled WGS sequence"/>
</dbReference>
<dbReference type="EMBL" id="JAOPGA020000691">
    <property type="protein sequence ID" value="KAL0480826.1"/>
    <property type="molecule type" value="Genomic_DNA"/>
</dbReference>
<protein>
    <submittedName>
        <fullName evidence="2">Endoglucanase</fullName>
    </submittedName>
</protein>
<keyword evidence="3" id="KW-1185">Reference proteome</keyword>
<evidence type="ECO:0000313" key="2">
    <source>
        <dbReference type="EMBL" id="KAL0490838.1"/>
    </source>
</evidence>
<accession>A0AAW2ZPE2</accession>